<dbReference type="InterPro" id="IPR001222">
    <property type="entry name" value="Znf_TFIIS"/>
</dbReference>
<dbReference type="GO" id="GO:0008270">
    <property type="term" value="F:zinc ion binding"/>
    <property type="evidence" value="ECO:0007669"/>
    <property type="project" value="UniProtKB-KW"/>
</dbReference>
<dbReference type="GO" id="GO:0003676">
    <property type="term" value="F:nucleic acid binding"/>
    <property type="evidence" value="ECO:0007669"/>
    <property type="project" value="InterPro"/>
</dbReference>
<dbReference type="SMART" id="SM00440">
    <property type="entry name" value="ZnF_C2C2"/>
    <property type="match status" value="1"/>
</dbReference>
<dbReference type="GO" id="GO:0005634">
    <property type="term" value="C:nucleus"/>
    <property type="evidence" value="ECO:0007669"/>
    <property type="project" value="TreeGrafter"/>
</dbReference>
<dbReference type="EMBL" id="MN738751">
    <property type="protein sequence ID" value="QHS83283.1"/>
    <property type="molecule type" value="Genomic_DNA"/>
</dbReference>
<dbReference type="InterPro" id="IPR036575">
    <property type="entry name" value="TFIIS_cen_dom_sf"/>
</dbReference>
<evidence type="ECO:0000313" key="5">
    <source>
        <dbReference type="EMBL" id="QHS83283.1"/>
    </source>
</evidence>
<proteinExistence type="predicted"/>
<dbReference type="PROSITE" id="PS51133">
    <property type="entry name" value="ZF_TFIIS_2"/>
    <property type="match status" value="1"/>
</dbReference>
<evidence type="ECO:0000259" key="4">
    <source>
        <dbReference type="PROSITE" id="PS51133"/>
    </source>
</evidence>
<evidence type="ECO:0000256" key="1">
    <source>
        <dbReference type="ARBA" id="ARBA00022723"/>
    </source>
</evidence>
<dbReference type="InterPro" id="IPR003618">
    <property type="entry name" value="TFIIS_cen_dom"/>
</dbReference>
<feature type="domain" description="TFIIS-type" evidence="4">
    <location>
        <begin position="116"/>
        <end position="156"/>
    </location>
</feature>
<dbReference type="SUPFAM" id="SSF57783">
    <property type="entry name" value="Zinc beta-ribbon"/>
    <property type="match status" value="1"/>
</dbReference>
<organism evidence="5">
    <name type="scientific">viral metagenome</name>
    <dbReference type="NCBI Taxonomy" id="1070528"/>
    <lineage>
        <taxon>unclassified sequences</taxon>
        <taxon>metagenomes</taxon>
        <taxon>organismal metagenomes</taxon>
    </lineage>
</organism>
<dbReference type="GO" id="GO:0006351">
    <property type="term" value="P:DNA-templated transcription"/>
    <property type="evidence" value="ECO:0007669"/>
    <property type="project" value="InterPro"/>
</dbReference>
<evidence type="ECO:0000256" key="2">
    <source>
        <dbReference type="ARBA" id="ARBA00022771"/>
    </source>
</evidence>
<keyword evidence="3" id="KW-0862">Zinc</keyword>
<keyword evidence="2" id="KW-0863">Zinc-finger</keyword>
<name>A0A6C0AUZ1_9ZZZZ</name>
<dbReference type="Pfam" id="PF01096">
    <property type="entry name" value="Zn_ribbon_TFIIS"/>
    <property type="match status" value="1"/>
</dbReference>
<dbReference type="Gene3D" id="2.20.25.10">
    <property type="match status" value="1"/>
</dbReference>
<dbReference type="SUPFAM" id="SSF46942">
    <property type="entry name" value="Elongation factor TFIIS domain 2"/>
    <property type="match status" value="1"/>
</dbReference>
<dbReference type="CDD" id="cd13749">
    <property type="entry name" value="Zn-ribbon_TFIIS"/>
    <property type="match status" value="1"/>
</dbReference>
<sequence length="157" mass="18595">MAKQFSVMFPEEKDYKNIEKAIFNYAIKESTQRKVIKKWENVNFVSIYISRFRSILTNLKNNKLIELIQTNEISIPQLENITHYEMDPSKWKDLIEKKIIREQNDLSSKELKASTDMFTCNKCKSKKCTYYELQTRSADEPATIFVTCINCGKNWRS</sequence>
<dbReference type="AlphaFoldDB" id="A0A6C0AUZ1"/>
<reference evidence="5" key="1">
    <citation type="journal article" date="2020" name="Nature">
        <title>Giant virus diversity and host interactions through global metagenomics.</title>
        <authorList>
            <person name="Schulz F."/>
            <person name="Roux S."/>
            <person name="Paez-Espino D."/>
            <person name="Jungbluth S."/>
            <person name="Walsh D.A."/>
            <person name="Denef V.J."/>
            <person name="McMahon K.D."/>
            <person name="Konstantinidis K.T."/>
            <person name="Eloe-Fadrosh E.A."/>
            <person name="Kyrpides N.C."/>
            <person name="Woyke T."/>
        </authorList>
    </citation>
    <scope>NUCLEOTIDE SEQUENCE</scope>
    <source>
        <strain evidence="5">GVMAG-S-ERX555943-30</strain>
    </source>
</reference>
<dbReference type="PROSITE" id="PS00466">
    <property type="entry name" value="ZF_TFIIS_1"/>
    <property type="match status" value="1"/>
</dbReference>
<accession>A0A6C0AUZ1</accession>
<dbReference type="Pfam" id="PF07500">
    <property type="entry name" value="TFIIS_M"/>
    <property type="match status" value="1"/>
</dbReference>
<evidence type="ECO:0000256" key="3">
    <source>
        <dbReference type="ARBA" id="ARBA00022833"/>
    </source>
</evidence>
<keyword evidence="1" id="KW-0479">Metal-binding</keyword>
<dbReference type="PANTHER" id="PTHR11477:SF0">
    <property type="entry name" value="IP08861P-RELATED"/>
    <property type="match status" value="1"/>
</dbReference>
<dbReference type="PANTHER" id="PTHR11477">
    <property type="entry name" value="TRANSCRIPTION FACTOR S-II ZINC FINGER DOMAIN-CONTAINING PROTEIN"/>
    <property type="match status" value="1"/>
</dbReference>
<protein>
    <recommendedName>
        <fullName evidence="4">TFIIS-type domain-containing protein</fullName>
    </recommendedName>
</protein>